<keyword evidence="3" id="KW-1003">Cell membrane</keyword>
<dbReference type="InterPro" id="IPR011701">
    <property type="entry name" value="MFS"/>
</dbReference>
<keyword evidence="6 7" id="KW-0472">Membrane</keyword>
<reference evidence="9 10" key="1">
    <citation type="submission" date="2017-01" db="EMBL/GenBank/DDBJ databases">
        <authorList>
            <person name="Varghese N."/>
            <person name="Submissions S."/>
        </authorList>
    </citation>
    <scope>NUCLEOTIDE SEQUENCE [LARGE SCALE GENOMIC DNA]</scope>
    <source>
        <strain evidence="9 10">ATCC 23464</strain>
    </source>
</reference>
<keyword evidence="4 7" id="KW-0812">Transmembrane</keyword>
<dbReference type="InterPro" id="IPR050189">
    <property type="entry name" value="MFS_Efflux_Transporters"/>
</dbReference>
<gene>
    <name evidence="9" type="ORF">SAMN05421578_1324</name>
</gene>
<evidence type="ECO:0000256" key="7">
    <source>
        <dbReference type="SAM" id="Phobius"/>
    </source>
</evidence>
<protein>
    <submittedName>
        <fullName evidence="9">MFS transporter, DHA1 family, putative efflux transporter</fullName>
    </submittedName>
</protein>
<dbReference type="PROSITE" id="PS50850">
    <property type="entry name" value="MFS"/>
    <property type="match status" value="1"/>
</dbReference>
<proteinExistence type="predicted"/>
<evidence type="ECO:0000256" key="6">
    <source>
        <dbReference type="ARBA" id="ARBA00023136"/>
    </source>
</evidence>
<evidence type="ECO:0000256" key="3">
    <source>
        <dbReference type="ARBA" id="ARBA00022475"/>
    </source>
</evidence>
<dbReference type="PANTHER" id="PTHR43124">
    <property type="entry name" value="PURINE EFFLUX PUMP PBUE"/>
    <property type="match status" value="1"/>
</dbReference>
<evidence type="ECO:0000313" key="10">
    <source>
        <dbReference type="Proteomes" id="UP000186666"/>
    </source>
</evidence>
<dbReference type="Proteomes" id="UP000186666">
    <property type="component" value="Unassembled WGS sequence"/>
</dbReference>
<dbReference type="Pfam" id="PF07690">
    <property type="entry name" value="MFS_1"/>
    <property type="match status" value="1"/>
</dbReference>
<keyword evidence="10" id="KW-1185">Reference proteome</keyword>
<evidence type="ECO:0000313" key="9">
    <source>
        <dbReference type="EMBL" id="SIR67940.1"/>
    </source>
</evidence>
<dbReference type="EMBL" id="FTNK01000032">
    <property type="protein sequence ID" value="SIR67940.1"/>
    <property type="molecule type" value="Genomic_DNA"/>
</dbReference>
<dbReference type="Gene3D" id="1.20.1250.20">
    <property type="entry name" value="MFS general substrate transporter like domains"/>
    <property type="match status" value="1"/>
</dbReference>
<feature type="domain" description="Major facilitator superfamily (MFS) profile" evidence="8">
    <location>
        <begin position="5"/>
        <end position="75"/>
    </location>
</feature>
<evidence type="ECO:0000256" key="5">
    <source>
        <dbReference type="ARBA" id="ARBA00022989"/>
    </source>
</evidence>
<dbReference type="InterPro" id="IPR036259">
    <property type="entry name" value="MFS_trans_sf"/>
</dbReference>
<keyword evidence="5 7" id="KW-1133">Transmembrane helix</keyword>
<comment type="subcellular location">
    <subcellularLocation>
        <location evidence="1">Cell membrane</location>
        <topology evidence="1">Multi-pass membrane protein</topology>
    </subcellularLocation>
</comment>
<keyword evidence="2" id="KW-0813">Transport</keyword>
<feature type="transmembrane region" description="Helical" evidence="7">
    <location>
        <begin position="45"/>
        <end position="64"/>
    </location>
</feature>
<dbReference type="InterPro" id="IPR020846">
    <property type="entry name" value="MFS_dom"/>
</dbReference>
<evidence type="ECO:0000259" key="8">
    <source>
        <dbReference type="PROSITE" id="PS50850"/>
    </source>
</evidence>
<sequence length="75" mass="8288">MNRIAIYLLALGAFVLGTAEFIVSGILEIISGDFDVSISLAGQLVTIYALFYAFGALVLVMLTAKFERKKYYYIP</sequence>
<accession>A0ABY1KDW6</accession>
<name>A0ABY1KDW6_9BACL</name>
<comment type="caution">
    <text evidence="9">The sequence shown here is derived from an EMBL/GenBank/DDBJ whole genome shotgun (WGS) entry which is preliminary data.</text>
</comment>
<evidence type="ECO:0000256" key="4">
    <source>
        <dbReference type="ARBA" id="ARBA00022692"/>
    </source>
</evidence>
<organism evidence="9 10">
    <name type="scientific">Paenibacillus macquariensis</name>
    <dbReference type="NCBI Taxonomy" id="948756"/>
    <lineage>
        <taxon>Bacteria</taxon>
        <taxon>Bacillati</taxon>
        <taxon>Bacillota</taxon>
        <taxon>Bacilli</taxon>
        <taxon>Bacillales</taxon>
        <taxon>Paenibacillaceae</taxon>
        <taxon>Paenibacillus</taxon>
    </lineage>
</organism>
<evidence type="ECO:0000256" key="2">
    <source>
        <dbReference type="ARBA" id="ARBA00022448"/>
    </source>
</evidence>
<dbReference type="SUPFAM" id="SSF103473">
    <property type="entry name" value="MFS general substrate transporter"/>
    <property type="match status" value="1"/>
</dbReference>
<evidence type="ECO:0000256" key="1">
    <source>
        <dbReference type="ARBA" id="ARBA00004651"/>
    </source>
</evidence>
<dbReference type="PANTHER" id="PTHR43124:SF10">
    <property type="entry name" value="PURINE EFFLUX PUMP PBUE"/>
    <property type="match status" value="1"/>
</dbReference>